<dbReference type="AlphaFoldDB" id="A0A3Q7F084"/>
<sequence>MDTPRCALDKKNPLSRIGEGQIVVGSSLTSGSPIQGIPPNSLLIVCMEFCTLEKQAVEVFWLSRIILVEAAFMNLIYWSFTAMFMCNFDEGMLLEILLSGRLEITQKGLYIKDLG</sequence>
<dbReference type="Proteomes" id="UP000004994">
    <property type="component" value="Chromosome 1"/>
</dbReference>
<keyword evidence="1" id="KW-1133">Transmembrane helix</keyword>
<evidence type="ECO:0000313" key="2">
    <source>
        <dbReference type="EnsemblPlants" id="Solyc01g068155.1.1"/>
    </source>
</evidence>
<keyword evidence="1" id="KW-0812">Transmembrane</keyword>
<reference evidence="2" key="2">
    <citation type="submission" date="2019-01" db="UniProtKB">
        <authorList>
            <consortium name="EnsemblPlants"/>
        </authorList>
    </citation>
    <scope>IDENTIFICATION</scope>
    <source>
        <strain evidence="2">cv. Heinz 1706</strain>
    </source>
</reference>
<keyword evidence="1" id="KW-0472">Membrane</keyword>
<dbReference type="EnsemblPlants" id="Solyc01g068155.1.1">
    <property type="protein sequence ID" value="Solyc01g068155.1.1"/>
    <property type="gene ID" value="Solyc01g068155.1"/>
</dbReference>
<name>A0A3Q7F084_SOLLC</name>
<protein>
    <submittedName>
        <fullName evidence="2">Uncharacterized protein</fullName>
    </submittedName>
</protein>
<dbReference type="Gramene" id="Solyc01g068155.1.1">
    <property type="protein sequence ID" value="Solyc01g068155.1.1"/>
    <property type="gene ID" value="Solyc01g068155.1"/>
</dbReference>
<keyword evidence="3" id="KW-1185">Reference proteome</keyword>
<reference evidence="2" key="1">
    <citation type="journal article" date="2012" name="Nature">
        <title>The tomato genome sequence provides insights into fleshy fruit evolution.</title>
        <authorList>
            <consortium name="Tomato Genome Consortium"/>
        </authorList>
    </citation>
    <scope>NUCLEOTIDE SEQUENCE [LARGE SCALE GENOMIC DNA]</scope>
    <source>
        <strain evidence="2">cv. Heinz 1706</strain>
    </source>
</reference>
<evidence type="ECO:0000256" key="1">
    <source>
        <dbReference type="SAM" id="Phobius"/>
    </source>
</evidence>
<accession>A0A3Q7F084</accession>
<feature type="transmembrane region" description="Helical" evidence="1">
    <location>
        <begin position="61"/>
        <end position="80"/>
    </location>
</feature>
<proteinExistence type="predicted"/>
<dbReference type="InParanoid" id="A0A3Q7F084"/>
<evidence type="ECO:0000313" key="3">
    <source>
        <dbReference type="Proteomes" id="UP000004994"/>
    </source>
</evidence>
<organism evidence="2">
    <name type="scientific">Solanum lycopersicum</name>
    <name type="common">Tomato</name>
    <name type="synonym">Lycopersicon esculentum</name>
    <dbReference type="NCBI Taxonomy" id="4081"/>
    <lineage>
        <taxon>Eukaryota</taxon>
        <taxon>Viridiplantae</taxon>
        <taxon>Streptophyta</taxon>
        <taxon>Embryophyta</taxon>
        <taxon>Tracheophyta</taxon>
        <taxon>Spermatophyta</taxon>
        <taxon>Magnoliopsida</taxon>
        <taxon>eudicotyledons</taxon>
        <taxon>Gunneridae</taxon>
        <taxon>Pentapetalae</taxon>
        <taxon>asterids</taxon>
        <taxon>lamiids</taxon>
        <taxon>Solanales</taxon>
        <taxon>Solanaceae</taxon>
        <taxon>Solanoideae</taxon>
        <taxon>Solaneae</taxon>
        <taxon>Solanum</taxon>
        <taxon>Solanum subgen. Lycopersicon</taxon>
    </lineage>
</organism>